<name>A0A563DV24_9MICO</name>
<evidence type="ECO:0000313" key="3">
    <source>
        <dbReference type="Proteomes" id="UP000320244"/>
    </source>
</evidence>
<evidence type="ECO:0000313" key="2">
    <source>
        <dbReference type="EMBL" id="TWP33544.1"/>
    </source>
</evidence>
<dbReference type="AlphaFoldDB" id="A0A563DV24"/>
<gene>
    <name evidence="2" type="ORF">FGL98_21085</name>
</gene>
<accession>A0A563DV24</accession>
<keyword evidence="1" id="KW-0812">Transmembrane</keyword>
<organism evidence="2 3">
    <name type="scientific">Leekyejoonella antrihumi</name>
    <dbReference type="NCBI Taxonomy" id="1660198"/>
    <lineage>
        <taxon>Bacteria</taxon>
        <taxon>Bacillati</taxon>
        <taxon>Actinomycetota</taxon>
        <taxon>Actinomycetes</taxon>
        <taxon>Micrococcales</taxon>
        <taxon>Dermacoccaceae</taxon>
        <taxon>Leekyejoonella</taxon>
    </lineage>
</organism>
<feature type="transmembrane region" description="Helical" evidence="1">
    <location>
        <begin position="107"/>
        <end position="128"/>
    </location>
</feature>
<proteinExistence type="predicted"/>
<comment type="caution">
    <text evidence="2">The sequence shown here is derived from an EMBL/GenBank/DDBJ whole genome shotgun (WGS) entry which is preliminary data.</text>
</comment>
<feature type="transmembrane region" description="Helical" evidence="1">
    <location>
        <begin position="61"/>
        <end position="87"/>
    </location>
</feature>
<protein>
    <submittedName>
        <fullName evidence="2">Uncharacterized protein</fullName>
    </submittedName>
</protein>
<keyword evidence="1" id="KW-0472">Membrane</keyword>
<reference evidence="2 3" key="1">
    <citation type="submission" date="2019-05" db="EMBL/GenBank/DDBJ databases">
        <authorList>
            <person name="Lee S.D."/>
        </authorList>
    </citation>
    <scope>NUCLEOTIDE SEQUENCE [LARGE SCALE GENOMIC DNA]</scope>
    <source>
        <strain evidence="2 3">C5-26</strain>
    </source>
</reference>
<keyword evidence="1" id="KW-1133">Transmembrane helix</keyword>
<evidence type="ECO:0000256" key="1">
    <source>
        <dbReference type="SAM" id="Phobius"/>
    </source>
</evidence>
<sequence>MHGAVQRIQSQAAASIEQVTQTAAESAITAVTERVDSAHEKAEKVMALAAKIEARQLWTAAGALCLTLLPAATVALGGIIVVSGVVFGWQIAMTPQAATWLRVVKGIGAGLGTACALAGLAFAVRWVAGYVGQWKTTSPGRRRG</sequence>
<dbReference type="EMBL" id="VCQV01000040">
    <property type="protein sequence ID" value="TWP33544.1"/>
    <property type="molecule type" value="Genomic_DNA"/>
</dbReference>
<dbReference type="Proteomes" id="UP000320244">
    <property type="component" value="Unassembled WGS sequence"/>
</dbReference>
<reference evidence="2 3" key="2">
    <citation type="submission" date="2019-08" db="EMBL/GenBank/DDBJ databases">
        <title>Jejuicoccus antrihumi gen. nov., sp. nov., a new member of the family Dermacoccaceae isolated from a cave.</title>
        <authorList>
            <person name="Schumann P."/>
            <person name="Kim I.S."/>
        </authorList>
    </citation>
    <scope>NUCLEOTIDE SEQUENCE [LARGE SCALE GENOMIC DNA]</scope>
    <source>
        <strain evidence="2 3">C5-26</strain>
    </source>
</reference>
<keyword evidence="3" id="KW-1185">Reference proteome</keyword>
<dbReference type="OrthoDB" id="4409828at2"/>
<dbReference type="RefSeq" id="WP_146320211.1">
    <property type="nucleotide sequence ID" value="NZ_VCQV01000040.1"/>
</dbReference>